<gene>
    <name evidence="2" type="ORF">L0P57_12695</name>
</gene>
<keyword evidence="3" id="KW-1185">Reference proteome</keyword>
<feature type="transmembrane region" description="Helical" evidence="1">
    <location>
        <begin position="12"/>
        <end position="31"/>
    </location>
</feature>
<evidence type="ECO:0008006" key="4">
    <source>
        <dbReference type="Google" id="ProtNLM"/>
    </source>
</evidence>
<keyword evidence="1" id="KW-0472">Membrane</keyword>
<dbReference type="EMBL" id="JAKNHQ010000023">
    <property type="protein sequence ID" value="MCG4611786.1"/>
    <property type="molecule type" value="Genomic_DNA"/>
</dbReference>
<proteinExistence type="predicted"/>
<evidence type="ECO:0000313" key="3">
    <source>
        <dbReference type="Proteomes" id="UP001298681"/>
    </source>
</evidence>
<keyword evidence="1" id="KW-0812">Transmembrane</keyword>
<keyword evidence="1" id="KW-1133">Transmembrane helix</keyword>
<feature type="transmembrane region" description="Helical" evidence="1">
    <location>
        <begin position="108"/>
        <end position="126"/>
    </location>
</feature>
<comment type="caution">
    <text evidence="2">The sequence shown here is derived from an EMBL/GenBank/DDBJ whole genome shotgun (WGS) entry which is preliminary data.</text>
</comment>
<accession>A0ABS9MLT0</accession>
<evidence type="ECO:0000313" key="2">
    <source>
        <dbReference type="EMBL" id="MCG4611786.1"/>
    </source>
</evidence>
<evidence type="ECO:0000256" key="1">
    <source>
        <dbReference type="SAM" id="Phobius"/>
    </source>
</evidence>
<organism evidence="2 3">
    <name type="scientific">Anaeromassilibacillus senegalensis</name>
    <dbReference type="NCBI Taxonomy" id="1673717"/>
    <lineage>
        <taxon>Bacteria</taxon>
        <taxon>Bacillati</taxon>
        <taxon>Bacillota</taxon>
        <taxon>Clostridia</taxon>
        <taxon>Eubacteriales</taxon>
        <taxon>Acutalibacteraceae</taxon>
        <taxon>Anaeromassilibacillus</taxon>
    </lineage>
</organism>
<feature type="transmembrane region" description="Helical" evidence="1">
    <location>
        <begin position="80"/>
        <end position="102"/>
    </location>
</feature>
<feature type="transmembrane region" description="Helical" evidence="1">
    <location>
        <begin position="37"/>
        <end position="60"/>
    </location>
</feature>
<dbReference type="RefSeq" id="WP_195451045.1">
    <property type="nucleotide sequence ID" value="NZ_JAKNHQ010000023.1"/>
</dbReference>
<sequence length="131" mass="14325">MKLPELSITRAKQLDVVGGALILCFLLLGKWPFEKPTWLRVAALCVAVVVIIGTLLVAFLPREKMDERAVKNERQANSIICNLLYVLAGVVLACTVFAGDFAIASYDLALGFVLLWLGRSSLFLALERFGG</sequence>
<name>A0ABS9MLT0_9FIRM</name>
<protein>
    <recommendedName>
        <fullName evidence="4">DUF2178 domain-containing protein</fullName>
    </recommendedName>
</protein>
<dbReference type="Proteomes" id="UP001298681">
    <property type="component" value="Unassembled WGS sequence"/>
</dbReference>
<reference evidence="2 3" key="1">
    <citation type="submission" date="2022-01" db="EMBL/GenBank/DDBJ databases">
        <title>Collection of gut derived symbiotic bacterial strains cultured from healthy donors.</title>
        <authorList>
            <person name="Lin H."/>
            <person name="Kohout C."/>
            <person name="Waligurski E."/>
            <person name="Pamer E.G."/>
        </authorList>
    </citation>
    <scope>NUCLEOTIDE SEQUENCE [LARGE SCALE GENOMIC DNA]</scope>
    <source>
        <strain evidence="2 3">DFI.7.58</strain>
    </source>
</reference>